<evidence type="ECO:0000256" key="1">
    <source>
        <dbReference type="SAM" id="SignalP"/>
    </source>
</evidence>
<sequence length="193" mass="20956">MPIMKRVLLAAFALMLGTAAFAQTDFGIKAGLNYTKTSQITLDGNSADFKPGFHAGVFADINLLVIGIRPEILYSQKGFEIDGEDGTLESTLNYVDVPVMVKLNPAPIISLYVGPQISFLLGEDWKEDLSETFDPESSSTEFAGVIGAGVRLGKLDLGARYNFGLSKVVEDERFDNFDKGRNQVIQLSVGIVL</sequence>
<evidence type="ECO:0000313" key="3">
    <source>
        <dbReference type="EMBL" id="TCS85669.1"/>
    </source>
</evidence>
<accession>A0A4R3KNP3</accession>
<feature type="domain" description="Outer membrane protein beta-barrel" evidence="2">
    <location>
        <begin position="21"/>
        <end position="168"/>
    </location>
</feature>
<organism evidence="3 4">
    <name type="scientific">Anseongella ginsenosidimutans</name>
    <dbReference type="NCBI Taxonomy" id="496056"/>
    <lineage>
        <taxon>Bacteria</taxon>
        <taxon>Pseudomonadati</taxon>
        <taxon>Bacteroidota</taxon>
        <taxon>Sphingobacteriia</taxon>
        <taxon>Sphingobacteriales</taxon>
        <taxon>Sphingobacteriaceae</taxon>
        <taxon>Anseongella</taxon>
    </lineage>
</organism>
<feature type="signal peptide" evidence="1">
    <location>
        <begin position="1"/>
        <end position="22"/>
    </location>
</feature>
<feature type="chain" id="PRO_5020295719" evidence="1">
    <location>
        <begin position="23"/>
        <end position="193"/>
    </location>
</feature>
<evidence type="ECO:0000259" key="2">
    <source>
        <dbReference type="Pfam" id="PF13568"/>
    </source>
</evidence>
<name>A0A4R3KNP3_9SPHI</name>
<comment type="caution">
    <text evidence="3">The sequence shown here is derived from an EMBL/GenBank/DDBJ whole genome shotgun (WGS) entry which is preliminary data.</text>
</comment>
<reference evidence="3 4" key="1">
    <citation type="submission" date="2019-03" db="EMBL/GenBank/DDBJ databases">
        <title>Genomic Encyclopedia of Type Strains, Phase IV (KMG-IV): sequencing the most valuable type-strain genomes for metagenomic binning, comparative biology and taxonomic classification.</title>
        <authorList>
            <person name="Goeker M."/>
        </authorList>
    </citation>
    <scope>NUCLEOTIDE SEQUENCE [LARGE SCALE GENOMIC DNA]</scope>
    <source>
        <strain evidence="3 4">DSM 21100</strain>
    </source>
</reference>
<dbReference type="Proteomes" id="UP000295807">
    <property type="component" value="Unassembled WGS sequence"/>
</dbReference>
<dbReference type="InterPro" id="IPR025665">
    <property type="entry name" value="Beta-barrel_OMP_2"/>
</dbReference>
<protein>
    <submittedName>
        <fullName evidence="3">Outer membrane protein with beta-barrel domain</fullName>
    </submittedName>
</protein>
<proteinExistence type="predicted"/>
<dbReference type="Pfam" id="PF13568">
    <property type="entry name" value="OMP_b-brl_2"/>
    <property type="match status" value="1"/>
</dbReference>
<gene>
    <name evidence="3" type="ORF">EDD80_11171</name>
</gene>
<dbReference type="AlphaFoldDB" id="A0A4R3KNP3"/>
<dbReference type="EMBL" id="SMAD01000011">
    <property type="protein sequence ID" value="TCS85669.1"/>
    <property type="molecule type" value="Genomic_DNA"/>
</dbReference>
<keyword evidence="4" id="KW-1185">Reference proteome</keyword>
<keyword evidence="1" id="KW-0732">Signal</keyword>
<evidence type="ECO:0000313" key="4">
    <source>
        <dbReference type="Proteomes" id="UP000295807"/>
    </source>
</evidence>